<organism evidence="1 2">
    <name type="scientific">Ascaris lumbricoides</name>
    <name type="common">Giant roundworm</name>
    <dbReference type="NCBI Taxonomy" id="6252"/>
    <lineage>
        <taxon>Eukaryota</taxon>
        <taxon>Metazoa</taxon>
        <taxon>Ecdysozoa</taxon>
        <taxon>Nematoda</taxon>
        <taxon>Chromadorea</taxon>
        <taxon>Rhabditida</taxon>
        <taxon>Spirurina</taxon>
        <taxon>Ascaridomorpha</taxon>
        <taxon>Ascaridoidea</taxon>
        <taxon>Ascarididae</taxon>
        <taxon>Ascaris</taxon>
    </lineage>
</organism>
<dbReference type="Proteomes" id="UP000036681">
    <property type="component" value="Unplaced"/>
</dbReference>
<keyword evidence="1" id="KW-1185">Reference proteome</keyword>
<name>A0A9J2P726_ASCLU</name>
<evidence type="ECO:0000313" key="2">
    <source>
        <dbReference type="WBParaSite" id="ALUE_0000518801-mRNA-1"/>
    </source>
</evidence>
<sequence length="664" mass="75128">MPNVVALVTSVTDGLAYVFTTEFDLEPVLDMRTWHPNERFRVGDWLYGELSKDGRKALSMERIVRRLPTSVNIQGRVQLQSVVVFAPPETSENGRNGFQPHSACWSPNVGLVGCPPNFTPPTANIAYTAWIAYVSPDDANELNVRWMLVERDLKISDIQSDVDEAVRFIRVFRNGRLIEIHCCSVSPDDANELNVRWMLVERDLQISDIQSDVDEAPWNRKAEIPESTLINIITNTYHGLVVMKKSATCMLIFSESCGLVACPCTSTLRLGLRVSFRLKPAAEELFNLTGCQYAADEVKVGVQVYSFIQHHDGMTIRCNNRIFPKIDDRTGKQSIRMDLIGDIEDTDRLVTTKMLYQENIPYEKFKETNFILPDGTEKLVNVVGLVSRVVDADGFMFVWTLGVQPDVIIKMKYCDAVKAGDWIRFSASRKRQRNRFIGEGPAVKVKTTVIDEGEKVWIDGRRIHRVFSPSLGYILDDRFFISEERYGSLQSPSEYQVLAARIKPVCECQWRVSTSDPITAEPISNMVRWLVFNRTNKFDVPHTESLSIQMSGDRKWASVESGLSEGTILTATESTGIDSNGDDCMEKTLIFGENEHIASSSNQKGETANDVAYVRGAHSEVGMPDMHTLVSLIGRMLDDERIVDALKTYRPLEYRRFIELFARI</sequence>
<accession>A0A9J2P726</accession>
<reference evidence="2" key="1">
    <citation type="submission" date="2023-03" db="UniProtKB">
        <authorList>
            <consortium name="WormBaseParasite"/>
        </authorList>
    </citation>
    <scope>IDENTIFICATION</scope>
</reference>
<protein>
    <submittedName>
        <fullName evidence="2">Uncharacterized protein</fullName>
    </submittedName>
</protein>
<dbReference type="AlphaFoldDB" id="A0A9J2P726"/>
<evidence type="ECO:0000313" key="1">
    <source>
        <dbReference type="Proteomes" id="UP000036681"/>
    </source>
</evidence>
<dbReference type="WBParaSite" id="ALUE_0000518801-mRNA-1">
    <property type="protein sequence ID" value="ALUE_0000518801-mRNA-1"/>
    <property type="gene ID" value="ALUE_0000518801"/>
</dbReference>
<proteinExistence type="predicted"/>